<evidence type="ECO:0000313" key="17">
    <source>
        <dbReference type="Proteomes" id="UP001432011"/>
    </source>
</evidence>
<comment type="catalytic activity">
    <reaction evidence="12">
        <text>small RNA 3'-end nucleotide + S-adenosyl-L-methionine = small RNA 3'-end 2'-O-methylnucleotide + S-adenosyl-L-homocysteine + H(+)</text>
        <dbReference type="Rhea" id="RHEA:37887"/>
        <dbReference type="Rhea" id="RHEA-COMP:10415"/>
        <dbReference type="Rhea" id="RHEA-COMP:10416"/>
        <dbReference type="ChEBI" id="CHEBI:15378"/>
        <dbReference type="ChEBI" id="CHEBI:57856"/>
        <dbReference type="ChEBI" id="CHEBI:59789"/>
        <dbReference type="ChEBI" id="CHEBI:74896"/>
        <dbReference type="ChEBI" id="CHEBI:74898"/>
        <dbReference type="EC" id="2.1.1.386"/>
    </reaction>
</comment>
<keyword evidence="9" id="KW-0694">RNA-binding</keyword>
<dbReference type="InterPro" id="IPR013217">
    <property type="entry name" value="Methyltransf_12"/>
</dbReference>
<dbReference type="Gene3D" id="3.40.50.150">
    <property type="entry name" value="Vaccinia Virus protein VP39"/>
    <property type="match status" value="1"/>
</dbReference>
<dbReference type="NCBIfam" id="TIGR04074">
    <property type="entry name" value="bacter_Hen1"/>
    <property type="match status" value="1"/>
</dbReference>
<dbReference type="Pfam" id="PF12623">
    <property type="entry name" value="Hen1_L"/>
    <property type="match status" value="1"/>
</dbReference>
<dbReference type="PANTHER" id="PTHR21404">
    <property type="entry name" value="HEN1"/>
    <property type="match status" value="1"/>
</dbReference>
<evidence type="ECO:0000259" key="15">
    <source>
        <dbReference type="Pfam" id="PF12623"/>
    </source>
</evidence>
<dbReference type="Gene3D" id="3.30.1610.20">
    <property type="entry name" value="Hen1, N-terminal domain"/>
    <property type="match status" value="1"/>
</dbReference>
<evidence type="ECO:0000259" key="14">
    <source>
        <dbReference type="Pfam" id="PF08242"/>
    </source>
</evidence>
<evidence type="ECO:0000256" key="8">
    <source>
        <dbReference type="ARBA" id="ARBA00022842"/>
    </source>
</evidence>
<keyword evidence="10" id="KW-0943">RNA-mediated gene silencing</keyword>
<evidence type="ECO:0000256" key="7">
    <source>
        <dbReference type="ARBA" id="ARBA00022723"/>
    </source>
</evidence>
<dbReference type="EC" id="2.1.1.386" evidence="11"/>
<reference evidence="16" key="1">
    <citation type="submission" date="2022-10" db="EMBL/GenBank/DDBJ databases">
        <title>The complete genomes of actinobacterial strains from the NBC collection.</title>
        <authorList>
            <person name="Joergensen T.S."/>
            <person name="Alvarez Arevalo M."/>
            <person name="Sterndorff E.B."/>
            <person name="Faurdal D."/>
            <person name="Vuksanovic O."/>
            <person name="Mourched A.-S."/>
            <person name="Charusanti P."/>
            <person name="Shaw S."/>
            <person name="Blin K."/>
            <person name="Weber T."/>
        </authorList>
    </citation>
    <scope>NUCLEOTIDE SEQUENCE</scope>
    <source>
        <strain evidence="16">NBC_00254</strain>
    </source>
</reference>
<evidence type="ECO:0000313" key="16">
    <source>
        <dbReference type="EMBL" id="WUP78341.1"/>
    </source>
</evidence>
<dbReference type="InterPro" id="IPR026610">
    <property type="entry name" value="Hen1"/>
</dbReference>
<feature type="compositionally biased region" description="Acidic residues" evidence="13">
    <location>
        <begin position="311"/>
        <end position="323"/>
    </location>
</feature>
<evidence type="ECO:0000256" key="9">
    <source>
        <dbReference type="ARBA" id="ARBA00022884"/>
    </source>
</evidence>
<feature type="domain" description="Methyltransferase type 12" evidence="14">
    <location>
        <begin position="382"/>
        <end position="474"/>
    </location>
</feature>
<dbReference type="RefSeq" id="WP_328710595.1">
    <property type="nucleotide sequence ID" value="NZ_CP108085.1"/>
</dbReference>
<keyword evidence="6" id="KW-0949">S-adenosyl-L-methionine</keyword>
<dbReference type="Pfam" id="PF08242">
    <property type="entry name" value="Methyltransf_12"/>
    <property type="match status" value="1"/>
</dbReference>
<keyword evidence="17" id="KW-1185">Reference proteome</keyword>
<evidence type="ECO:0000256" key="12">
    <source>
        <dbReference type="ARBA" id="ARBA00048418"/>
    </source>
</evidence>
<dbReference type="InterPro" id="IPR024740">
    <property type="entry name" value="Hen1_N"/>
</dbReference>
<dbReference type="SUPFAM" id="SSF53335">
    <property type="entry name" value="S-adenosyl-L-methionine-dependent methyltransferases"/>
    <property type="match status" value="1"/>
</dbReference>
<organism evidence="16 17">
    <name type="scientific">Microbispora hainanensis</name>
    <dbReference type="NCBI Taxonomy" id="568844"/>
    <lineage>
        <taxon>Bacteria</taxon>
        <taxon>Bacillati</taxon>
        <taxon>Actinomycetota</taxon>
        <taxon>Actinomycetes</taxon>
        <taxon>Streptosporangiales</taxon>
        <taxon>Streptosporangiaceae</taxon>
        <taxon>Microbispora</taxon>
    </lineage>
</organism>
<accession>A0ABZ1T094</accession>
<dbReference type="Proteomes" id="UP001432011">
    <property type="component" value="Chromosome"/>
</dbReference>
<name>A0ABZ1T094_9ACTN</name>
<evidence type="ECO:0000256" key="1">
    <source>
        <dbReference type="ARBA" id="ARBA00001946"/>
    </source>
</evidence>
<evidence type="ECO:0000256" key="4">
    <source>
        <dbReference type="ARBA" id="ARBA00022603"/>
    </source>
</evidence>
<dbReference type="CDD" id="cd02440">
    <property type="entry name" value="AdoMet_MTases"/>
    <property type="match status" value="1"/>
</dbReference>
<dbReference type="InterPro" id="IPR038546">
    <property type="entry name" value="Hen1_N_sf"/>
</dbReference>
<evidence type="ECO:0000256" key="11">
    <source>
        <dbReference type="ARBA" id="ARBA00035025"/>
    </source>
</evidence>
<evidence type="ECO:0000256" key="13">
    <source>
        <dbReference type="SAM" id="MobiDB-lite"/>
    </source>
</evidence>
<proteinExistence type="inferred from homology"/>
<protein>
    <recommendedName>
        <fullName evidence="3">Small RNA 2'-O-methyltransferase</fullName>
        <ecNumber evidence="11">2.1.1.386</ecNumber>
    </recommendedName>
</protein>
<gene>
    <name evidence="16" type="ORF">OG913_15495</name>
</gene>
<evidence type="ECO:0000256" key="6">
    <source>
        <dbReference type="ARBA" id="ARBA00022691"/>
    </source>
</evidence>
<evidence type="ECO:0000256" key="5">
    <source>
        <dbReference type="ARBA" id="ARBA00022679"/>
    </source>
</evidence>
<dbReference type="EMBL" id="CP108085">
    <property type="protein sequence ID" value="WUP78341.1"/>
    <property type="molecule type" value="Genomic_DNA"/>
</dbReference>
<feature type="compositionally biased region" description="Acidic residues" evidence="13">
    <location>
        <begin position="345"/>
        <end position="354"/>
    </location>
</feature>
<evidence type="ECO:0000256" key="2">
    <source>
        <dbReference type="ARBA" id="ARBA00009026"/>
    </source>
</evidence>
<comment type="similarity">
    <text evidence="2">Belongs to the methyltransferase superfamily. HEN1 family.</text>
</comment>
<dbReference type="InterPro" id="IPR029063">
    <property type="entry name" value="SAM-dependent_MTases_sf"/>
</dbReference>
<keyword evidence="8" id="KW-0460">Magnesium</keyword>
<keyword evidence="7" id="KW-0479">Metal-binding</keyword>
<evidence type="ECO:0000256" key="10">
    <source>
        <dbReference type="ARBA" id="ARBA00023158"/>
    </source>
</evidence>
<dbReference type="InterPro" id="IPR024026">
    <property type="entry name" value="3'-RNA_MeTfrase_Hen1_bac"/>
</dbReference>
<feature type="region of interest" description="Disordered" evidence="13">
    <location>
        <begin position="537"/>
        <end position="561"/>
    </location>
</feature>
<sequence length="561" mass="61078">MLLTISTTLRPATDLGFLLHKHPDRVQEFERSFGTARVFYPEASEDRCTAALLLEVDPVRLARSRGSSSPDFSLGQYVNDRPYAASSLLASALADVFRTARTGRCNSRQDLADGPIPLEIRLPALPCRGGADLAHRLFGPLGWEVDAEAVPLDPGFPAWGESRYVRLALRGNVRLADALNHLYVLLPVLDDAKHYWLASDEVDKLVRAGEGWLAGHPDKGLITRRYLGRRWALTRTAFARLAELGDDVEETLDPPVEEEPGAEPAAFAAPVADVGATGRTEPVIAEPVIAEPGNAELPVAGLAIIRPADTEPVDTEPVDTEPDSAEHHETEPDDTQSASPRPDDETGDETGDGADEGRVPLNTLRREAVVAALEEIGARTVLDLGCGSGQLLTALLAKPSFTRVAGMDVSARALATANRRLRTDRMPDAKRARLELFQGSLTYTDARLAGYDAAVLMEVVEHVDPPRLPALERVVFGTARPAHVIVTTPNVEHNVRYELLAGARRHPDHRFEWSRAEFAAWVAGVCETYGYAADLRPVGEDDPEVGPPTQMAVFSRRDERP</sequence>
<evidence type="ECO:0000256" key="3">
    <source>
        <dbReference type="ARBA" id="ARBA00021330"/>
    </source>
</evidence>
<feature type="region of interest" description="Disordered" evidence="13">
    <location>
        <begin position="307"/>
        <end position="361"/>
    </location>
</feature>
<keyword evidence="5" id="KW-0808">Transferase</keyword>
<dbReference type="PANTHER" id="PTHR21404:SF3">
    <property type="entry name" value="SMALL RNA 2'-O-METHYLTRANSFERASE"/>
    <property type="match status" value="1"/>
</dbReference>
<comment type="cofactor">
    <cofactor evidence="1">
        <name>Mg(2+)</name>
        <dbReference type="ChEBI" id="CHEBI:18420"/>
    </cofactor>
</comment>
<feature type="domain" description="Hen1 N-terminal" evidence="15">
    <location>
        <begin position="1"/>
        <end position="242"/>
    </location>
</feature>
<keyword evidence="4" id="KW-0489">Methyltransferase</keyword>